<keyword evidence="1" id="KW-0472">Membrane</keyword>
<proteinExistence type="predicted"/>
<gene>
    <name evidence="2" type="ORF">METZ01_LOCUS494231</name>
</gene>
<reference evidence="2" key="1">
    <citation type="submission" date="2018-05" db="EMBL/GenBank/DDBJ databases">
        <authorList>
            <person name="Lanie J.A."/>
            <person name="Ng W.-L."/>
            <person name="Kazmierczak K.M."/>
            <person name="Andrzejewski T.M."/>
            <person name="Davidsen T.M."/>
            <person name="Wayne K.J."/>
            <person name="Tettelin H."/>
            <person name="Glass J.I."/>
            <person name="Rusch D."/>
            <person name="Podicherti R."/>
            <person name="Tsui H.-C.T."/>
            <person name="Winkler M.E."/>
        </authorList>
    </citation>
    <scope>NUCLEOTIDE SEQUENCE</scope>
</reference>
<accession>A0A383DA35</accession>
<evidence type="ECO:0000313" key="2">
    <source>
        <dbReference type="EMBL" id="SVE41377.1"/>
    </source>
</evidence>
<name>A0A383DA35_9ZZZZ</name>
<protein>
    <submittedName>
        <fullName evidence="2">Uncharacterized protein</fullName>
    </submittedName>
</protein>
<keyword evidence="1" id="KW-0812">Transmembrane</keyword>
<organism evidence="2">
    <name type="scientific">marine metagenome</name>
    <dbReference type="NCBI Taxonomy" id="408172"/>
    <lineage>
        <taxon>unclassified sequences</taxon>
        <taxon>metagenomes</taxon>
        <taxon>ecological metagenomes</taxon>
    </lineage>
</organism>
<dbReference type="AlphaFoldDB" id="A0A383DA35"/>
<evidence type="ECO:0000256" key="1">
    <source>
        <dbReference type="SAM" id="Phobius"/>
    </source>
</evidence>
<keyword evidence="1" id="KW-1133">Transmembrane helix</keyword>
<dbReference type="EMBL" id="UINC01215611">
    <property type="protein sequence ID" value="SVE41377.1"/>
    <property type="molecule type" value="Genomic_DNA"/>
</dbReference>
<feature type="transmembrane region" description="Helical" evidence="1">
    <location>
        <begin position="20"/>
        <end position="43"/>
    </location>
</feature>
<sequence>MTDLIPSLFDLAERLLHSDNLGYILAGIVIAIWWAASSVVGALRRGRTDAEPQARRRLPLK</sequence>